<sequence length="187" mass="21255">MIGKYTLNPWSITRPTVLLMSIGVFILSLLILILAIACFLRIKKRRSKEWGVFKKHQGPPFLKDAILSDKFVFPTRKPFEQQDGFNINEGFSSLPPVQIHPKFLESYQIPINYPEDKLDSISVNNLPVYNENRKKSVMADPHAPVQAPRYISPTMEGGYGVSAHVNDLRSFESTSHLSNFTNKTAYV</sequence>
<feature type="transmembrane region" description="Helical" evidence="1">
    <location>
        <begin position="17"/>
        <end position="40"/>
    </location>
</feature>
<keyword evidence="1" id="KW-1133">Transmembrane helix</keyword>
<proteinExistence type="predicted"/>
<gene>
    <name evidence="2" type="ORF">RF11_02246</name>
</gene>
<dbReference type="EMBL" id="JWZT01004669">
    <property type="protein sequence ID" value="KII63437.1"/>
    <property type="molecule type" value="Genomic_DNA"/>
</dbReference>
<protein>
    <submittedName>
        <fullName evidence="2">Uncharacterized protein</fullName>
    </submittedName>
</protein>
<keyword evidence="1" id="KW-0472">Membrane</keyword>
<dbReference type="Proteomes" id="UP000031668">
    <property type="component" value="Unassembled WGS sequence"/>
</dbReference>
<evidence type="ECO:0000313" key="2">
    <source>
        <dbReference type="EMBL" id="KII63437.1"/>
    </source>
</evidence>
<reference evidence="2 3" key="1">
    <citation type="journal article" date="2014" name="Genome Biol. Evol.">
        <title>The genome of the myxosporean Thelohanellus kitauei shows adaptations to nutrient acquisition within its fish host.</title>
        <authorList>
            <person name="Yang Y."/>
            <person name="Xiong J."/>
            <person name="Zhou Z."/>
            <person name="Huo F."/>
            <person name="Miao W."/>
            <person name="Ran C."/>
            <person name="Liu Y."/>
            <person name="Zhang J."/>
            <person name="Feng J."/>
            <person name="Wang M."/>
            <person name="Wang M."/>
            <person name="Wang L."/>
            <person name="Yao B."/>
        </authorList>
    </citation>
    <scope>NUCLEOTIDE SEQUENCE [LARGE SCALE GENOMIC DNA]</scope>
    <source>
        <strain evidence="2">Wuqing</strain>
    </source>
</reference>
<keyword evidence="3" id="KW-1185">Reference proteome</keyword>
<evidence type="ECO:0000256" key="1">
    <source>
        <dbReference type="SAM" id="Phobius"/>
    </source>
</evidence>
<accession>A0A0C2J2Y1</accession>
<dbReference type="AlphaFoldDB" id="A0A0C2J2Y1"/>
<name>A0A0C2J2Y1_THEKT</name>
<comment type="caution">
    <text evidence="2">The sequence shown here is derived from an EMBL/GenBank/DDBJ whole genome shotgun (WGS) entry which is preliminary data.</text>
</comment>
<organism evidence="2 3">
    <name type="scientific">Thelohanellus kitauei</name>
    <name type="common">Myxosporean</name>
    <dbReference type="NCBI Taxonomy" id="669202"/>
    <lineage>
        <taxon>Eukaryota</taxon>
        <taxon>Metazoa</taxon>
        <taxon>Cnidaria</taxon>
        <taxon>Myxozoa</taxon>
        <taxon>Myxosporea</taxon>
        <taxon>Bivalvulida</taxon>
        <taxon>Platysporina</taxon>
        <taxon>Myxobolidae</taxon>
        <taxon>Thelohanellus</taxon>
    </lineage>
</organism>
<evidence type="ECO:0000313" key="3">
    <source>
        <dbReference type="Proteomes" id="UP000031668"/>
    </source>
</evidence>
<keyword evidence="1" id="KW-0812">Transmembrane</keyword>